<keyword evidence="9 10" id="KW-0131">Cell cycle</keyword>
<keyword evidence="4" id="KW-0479">Metal-binding</keyword>
<keyword evidence="13" id="KW-1185">Reference proteome</keyword>
<protein>
    <recommendedName>
        <fullName evidence="10">Probable GTP-binding protein EngB</fullName>
    </recommendedName>
</protein>
<organism evidence="12 13">
    <name type="scientific">candidate division MSBL1 archaeon SCGC-AAA259I14</name>
    <dbReference type="NCBI Taxonomy" id="1698268"/>
    <lineage>
        <taxon>Archaea</taxon>
        <taxon>Methanobacteriati</taxon>
        <taxon>Methanobacteriota</taxon>
        <taxon>candidate division MSBL1</taxon>
    </lineage>
</organism>
<evidence type="ECO:0000256" key="6">
    <source>
        <dbReference type="ARBA" id="ARBA00022842"/>
    </source>
</evidence>
<reference evidence="12 13" key="1">
    <citation type="journal article" date="2016" name="Sci. Rep.">
        <title>Metabolic traits of an uncultured archaeal lineage -MSBL1- from brine pools of the Red Sea.</title>
        <authorList>
            <person name="Mwirichia R."/>
            <person name="Alam I."/>
            <person name="Rashid M."/>
            <person name="Vinu M."/>
            <person name="Ba-Alawi W."/>
            <person name="Anthony Kamau A."/>
            <person name="Kamanda Ngugi D."/>
            <person name="Goker M."/>
            <person name="Klenk H.P."/>
            <person name="Bajic V."/>
            <person name="Stingl U."/>
        </authorList>
    </citation>
    <scope>NUCLEOTIDE SEQUENCE [LARGE SCALE GENOMIC DNA]</scope>
    <source>
        <strain evidence="12">SCGC-AAA259I14</strain>
    </source>
</reference>
<dbReference type="Proteomes" id="UP000070414">
    <property type="component" value="Unassembled WGS sequence"/>
</dbReference>
<dbReference type="InterPro" id="IPR030393">
    <property type="entry name" value="G_ENGB_dom"/>
</dbReference>
<dbReference type="GO" id="GO:0005525">
    <property type="term" value="F:GTP binding"/>
    <property type="evidence" value="ECO:0007669"/>
    <property type="project" value="UniProtKB-UniRule"/>
</dbReference>
<sequence length="198" mass="22533">MEIIISGRSNVGKSSIVRELTGKKVEIGKRPGVTTDFERIKLGKKLNIVDLPGFGYISGISHKEQEKIKTEIVRYLENNKDQIICAIEVIDTSSFLEIAERWKGRDQIPVDVELFSFLQELELEPILVANKIDKISSSKLDETLDKICIELGLDPPWRQWLDIIVPVSAKTGKGIDNLDKLLRQRFQDAGKEELLRYL</sequence>
<evidence type="ECO:0000256" key="9">
    <source>
        <dbReference type="ARBA" id="ARBA00023306"/>
    </source>
</evidence>
<dbReference type="HAMAP" id="MF_00321">
    <property type="entry name" value="GTPase_EngB"/>
    <property type="match status" value="1"/>
</dbReference>
<evidence type="ECO:0000256" key="8">
    <source>
        <dbReference type="ARBA" id="ARBA00023210"/>
    </source>
</evidence>
<gene>
    <name evidence="10" type="primary">engB</name>
    <name evidence="12" type="ORF">AKJ38_03100</name>
</gene>
<evidence type="ECO:0000256" key="10">
    <source>
        <dbReference type="HAMAP-Rule" id="MF_00321"/>
    </source>
</evidence>
<dbReference type="PANTHER" id="PTHR11649">
    <property type="entry name" value="MSS1/TRME-RELATED GTP-BINDING PROTEIN"/>
    <property type="match status" value="1"/>
</dbReference>
<evidence type="ECO:0000256" key="5">
    <source>
        <dbReference type="ARBA" id="ARBA00022741"/>
    </source>
</evidence>
<dbReference type="GO" id="GO:0046872">
    <property type="term" value="F:metal ion binding"/>
    <property type="evidence" value="ECO:0007669"/>
    <property type="project" value="UniProtKB-KW"/>
</dbReference>
<keyword evidence="7 10" id="KW-0342">GTP-binding</keyword>
<evidence type="ECO:0000256" key="1">
    <source>
        <dbReference type="ARBA" id="ARBA00001946"/>
    </source>
</evidence>
<feature type="domain" description="EngB-type G" evidence="11">
    <location>
        <begin position="1"/>
        <end position="188"/>
    </location>
</feature>
<dbReference type="Pfam" id="PF01926">
    <property type="entry name" value="MMR_HSR1"/>
    <property type="match status" value="1"/>
</dbReference>
<dbReference type="GO" id="GO:0051301">
    <property type="term" value="P:cell division"/>
    <property type="evidence" value="ECO:0007669"/>
    <property type="project" value="UniProtKB-KW"/>
</dbReference>
<keyword evidence="8 10" id="KW-0717">Septation</keyword>
<dbReference type="SUPFAM" id="SSF52540">
    <property type="entry name" value="P-loop containing nucleoside triphosphate hydrolases"/>
    <property type="match status" value="1"/>
</dbReference>
<evidence type="ECO:0000256" key="3">
    <source>
        <dbReference type="ARBA" id="ARBA00022618"/>
    </source>
</evidence>
<name>A0A133UQZ5_9EURY</name>
<dbReference type="InterPro" id="IPR027417">
    <property type="entry name" value="P-loop_NTPase"/>
</dbReference>
<dbReference type="InterPro" id="IPR006073">
    <property type="entry name" value="GTP-bd"/>
</dbReference>
<evidence type="ECO:0000259" key="11">
    <source>
        <dbReference type="PROSITE" id="PS51706"/>
    </source>
</evidence>
<dbReference type="AlphaFoldDB" id="A0A133UQZ5"/>
<comment type="function">
    <text evidence="10">Necessary for normal cell division and for the maintenance of normal septation.</text>
</comment>
<evidence type="ECO:0000313" key="13">
    <source>
        <dbReference type="Proteomes" id="UP000070414"/>
    </source>
</evidence>
<evidence type="ECO:0000256" key="2">
    <source>
        <dbReference type="ARBA" id="ARBA00009638"/>
    </source>
</evidence>
<evidence type="ECO:0000313" key="12">
    <source>
        <dbReference type="EMBL" id="KXA96536.1"/>
    </source>
</evidence>
<dbReference type="CDD" id="cd01876">
    <property type="entry name" value="YihA_EngB"/>
    <property type="match status" value="1"/>
</dbReference>
<comment type="similarity">
    <text evidence="2 10">Belongs to the TRAFAC class TrmE-Era-EngA-EngB-Septin-like GTPase superfamily. EngB GTPase family.</text>
</comment>
<dbReference type="Gene3D" id="3.40.50.300">
    <property type="entry name" value="P-loop containing nucleotide triphosphate hydrolases"/>
    <property type="match status" value="1"/>
</dbReference>
<dbReference type="InterPro" id="IPR019987">
    <property type="entry name" value="GTP-bd_ribosome_bio_YsxC"/>
</dbReference>
<keyword evidence="6" id="KW-0460">Magnesium</keyword>
<dbReference type="PATRIC" id="fig|1698268.3.peg.751"/>
<dbReference type="PROSITE" id="PS51706">
    <property type="entry name" value="G_ENGB"/>
    <property type="match status" value="1"/>
</dbReference>
<dbReference type="EMBL" id="LHXS01000058">
    <property type="protein sequence ID" value="KXA96536.1"/>
    <property type="molecule type" value="Genomic_DNA"/>
</dbReference>
<evidence type="ECO:0000256" key="4">
    <source>
        <dbReference type="ARBA" id="ARBA00022723"/>
    </source>
</evidence>
<comment type="caution">
    <text evidence="12">The sequence shown here is derived from an EMBL/GenBank/DDBJ whole genome shotgun (WGS) entry which is preliminary data.</text>
</comment>
<proteinExistence type="inferred from homology"/>
<keyword evidence="5 10" id="KW-0547">Nucleotide-binding</keyword>
<dbReference type="NCBIfam" id="NF003255">
    <property type="entry name" value="PRK04213.1"/>
    <property type="match status" value="1"/>
</dbReference>
<comment type="cofactor">
    <cofactor evidence="1">
        <name>Mg(2+)</name>
        <dbReference type="ChEBI" id="CHEBI:18420"/>
    </cofactor>
</comment>
<dbReference type="PANTHER" id="PTHR11649:SF13">
    <property type="entry name" value="ENGB-TYPE G DOMAIN-CONTAINING PROTEIN"/>
    <property type="match status" value="1"/>
</dbReference>
<evidence type="ECO:0000256" key="7">
    <source>
        <dbReference type="ARBA" id="ARBA00023134"/>
    </source>
</evidence>
<accession>A0A133UQZ5</accession>
<keyword evidence="3 10" id="KW-0132">Cell division</keyword>